<protein>
    <submittedName>
        <fullName evidence="8">Multiple organellar RNA editing factor 2, chloroplastic-like</fullName>
    </submittedName>
</protein>
<dbReference type="Gene3D" id="3.30.70.80">
    <property type="entry name" value="Peptidase S8 propeptide/proteinase inhibitor I9"/>
    <property type="match status" value="1"/>
</dbReference>
<dbReference type="InterPro" id="IPR039206">
    <property type="entry name" value="MORF/ORRM1/DAG-like"/>
</dbReference>
<dbReference type="PANTHER" id="PTHR31346">
    <property type="entry name" value="MULTIPLE ORGANELLAR RNA EDITING FACTOR 2, CHLOROPLASTIC-RELATED-RELATED"/>
    <property type="match status" value="1"/>
</dbReference>
<dbReference type="RefSeq" id="XP_022974508.1">
    <property type="nucleotide sequence ID" value="XM_023118740.1"/>
</dbReference>
<dbReference type="FunFam" id="3.30.70.80:FF:000001">
    <property type="entry name" value="Multiple organellar RNA editing factor"/>
    <property type="match status" value="1"/>
</dbReference>
<feature type="domain" description="MORF/ORRM1/DAG-like MORF" evidence="6">
    <location>
        <begin position="173"/>
        <end position="263"/>
    </location>
</feature>
<dbReference type="KEGG" id="cmax:111473186"/>
<keyword evidence="5" id="KW-0472">Membrane</keyword>
<keyword evidence="5" id="KW-0812">Transmembrane</keyword>
<proteinExistence type="inferred from homology"/>
<accession>A0A6J1IGF8</accession>
<feature type="region of interest" description="Disordered" evidence="4">
    <location>
        <begin position="275"/>
        <end position="308"/>
    </location>
</feature>
<dbReference type="Pfam" id="PF21864">
    <property type="entry name" value="MORF_dom"/>
    <property type="match status" value="1"/>
</dbReference>
<dbReference type="AlphaFoldDB" id="A0A6J1IGF8"/>
<evidence type="ECO:0000256" key="2">
    <source>
        <dbReference type="ARBA" id="ARBA00022946"/>
    </source>
</evidence>
<evidence type="ECO:0000259" key="6">
    <source>
        <dbReference type="Pfam" id="PF21864"/>
    </source>
</evidence>
<sequence>MYFVESSFLHFSIAVNPFTVAFYGVIPSSSYGFLHRCKPFHGRLLWRYPFFELWLPPPPPPLASLLLINASSPPLNLLHVLLLLHLSISPVDLFLCFPIPFDPQRATPGLPRFVAVLIGLVTPVTRLLTPWLTSIRCRVNRSGNSGYAPLNSNSNFSDRPPTEMAPLFPGCDYEHWLIVMDKPGGEGASKQQMIDCYVQTLAKVLGSEEEAKKKIYNVSCERYFGFGCEIDEETSNKLEGLPGVLFVLPDSYVDPEYKDYGAELFVNGEIVQRSPERQKRVEPQPQRAQDRPRYNDRTRYVRRRENMR</sequence>
<keyword evidence="1" id="KW-0507">mRNA processing</keyword>
<evidence type="ECO:0000313" key="8">
    <source>
        <dbReference type="RefSeq" id="XP_022974508.1"/>
    </source>
</evidence>
<evidence type="ECO:0000256" key="1">
    <source>
        <dbReference type="ARBA" id="ARBA00022664"/>
    </source>
</evidence>
<dbReference type="GO" id="GO:0016554">
    <property type="term" value="P:cytidine to uridine editing"/>
    <property type="evidence" value="ECO:0007669"/>
    <property type="project" value="InterPro"/>
</dbReference>
<reference evidence="8" key="1">
    <citation type="submission" date="2025-08" db="UniProtKB">
        <authorList>
            <consortium name="RefSeq"/>
        </authorList>
    </citation>
    <scope>IDENTIFICATION</scope>
    <source>
        <tissue evidence="8">Young leaves</tissue>
    </source>
</reference>
<dbReference type="InterPro" id="IPR037045">
    <property type="entry name" value="S8pro/Inhibitor_I9_sf"/>
</dbReference>
<feature type="transmembrane region" description="Helical" evidence="5">
    <location>
        <begin position="7"/>
        <end position="26"/>
    </location>
</feature>
<dbReference type="GO" id="GO:0080156">
    <property type="term" value="P:mitochondrial mRNA modification"/>
    <property type="evidence" value="ECO:0007669"/>
    <property type="project" value="TreeGrafter"/>
</dbReference>
<dbReference type="Proteomes" id="UP000504608">
    <property type="component" value="Unplaced"/>
</dbReference>
<gene>
    <name evidence="8" type="primary">LOC111473186</name>
</gene>
<organism evidence="7 8">
    <name type="scientific">Cucurbita maxima</name>
    <name type="common">Pumpkin</name>
    <name type="synonym">Winter squash</name>
    <dbReference type="NCBI Taxonomy" id="3661"/>
    <lineage>
        <taxon>Eukaryota</taxon>
        <taxon>Viridiplantae</taxon>
        <taxon>Streptophyta</taxon>
        <taxon>Embryophyta</taxon>
        <taxon>Tracheophyta</taxon>
        <taxon>Spermatophyta</taxon>
        <taxon>Magnoliopsida</taxon>
        <taxon>eudicotyledons</taxon>
        <taxon>Gunneridae</taxon>
        <taxon>Pentapetalae</taxon>
        <taxon>rosids</taxon>
        <taxon>fabids</taxon>
        <taxon>Cucurbitales</taxon>
        <taxon>Cucurbitaceae</taxon>
        <taxon>Cucurbiteae</taxon>
        <taxon>Cucurbita</taxon>
    </lineage>
</organism>
<evidence type="ECO:0000256" key="3">
    <source>
        <dbReference type="ARBA" id="ARBA00061096"/>
    </source>
</evidence>
<evidence type="ECO:0000256" key="5">
    <source>
        <dbReference type="SAM" id="Phobius"/>
    </source>
</evidence>
<feature type="transmembrane region" description="Helical" evidence="5">
    <location>
        <begin position="113"/>
        <end position="132"/>
    </location>
</feature>
<name>A0A6J1IGF8_CUCMA</name>
<keyword evidence="5" id="KW-1133">Transmembrane helix</keyword>
<keyword evidence="7" id="KW-1185">Reference proteome</keyword>
<evidence type="ECO:0000313" key="7">
    <source>
        <dbReference type="Proteomes" id="UP000504608"/>
    </source>
</evidence>
<comment type="similarity">
    <text evidence="3">Belongs to the MORF family.</text>
</comment>
<keyword evidence="2" id="KW-0809">Transit peptide</keyword>
<evidence type="ECO:0000256" key="4">
    <source>
        <dbReference type="SAM" id="MobiDB-lite"/>
    </source>
</evidence>
<dbReference type="PANTHER" id="PTHR31346:SF7">
    <property type="entry name" value="MULTIPLE ORGANELLAR RNA EDITING FACTOR 2, CHLOROPLASTIC-RELATED"/>
    <property type="match status" value="1"/>
</dbReference>
<dbReference type="InterPro" id="IPR054059">
    <property type="entry name" value="MORF/ORRM1/DAG-like_MORF"/>
</dbReference>
<dbReference type="GO" id="GO:0006397">
    <property type="term" value="P:mRNA processing"/>
    <property type="evidence" value="ECO:0007669"/>
    <property type="project" value="UniProtKB-KW"/>
</dbReference>
<dbReference type="GeneID" id="111473186"/>
<dbReference type="GO" id="GO:0005739">
    <property type="term" value="C:mitochondrion"/>
    <property type="evidence" value="ECO:0007669"/>
    <property type="project" value="TreeGrafter"/>
</dbReference>
<dbReference type="GO" id="GO:0042803">
    <property type="term" value="F:protein homodimerization activity"/>
    <property type="evidence" value="ECO:0007669"/>
    <property type="project" value="UniProtKB-ARBA"/>
</dbReference>
<dbReference type="OrthoDB" id="1876874at2759"/>